<evidence type="ECO:0000313" key="1">
    <source>
        <dbReference type="Proteomes" id="UP000887576"/>
    </source>
</evidence>
<name>A0AC34RGK1_9BILA</name>
<accession>A0AC34RGK1</accession>
<sequence length="446" mass="51227">MHGPWPFPAARANNSDWWFVRHPKYGLGYAPKNFIAKLDSLEVEEWYSGKISRTTAEKIVSAPNLPRGTFLVRKRDQEDEYALTINDFNGKIPSVKHYKIRPLDDGCGFYITTKKVFPTVRHLVAYYSETSAGLCCKLTYAAPKLAPQRIDLCSDTRNNWEIPRTELQLVEKLGDGNFGEVYYGKWRDLVEVAIKTMKNGTMSPEAFLREAHIMKQCNHPKLVRLYAVCTKEEPFFIVTEFMKNGSLLQYLKKSENLLSQSALIDMCAQIASGMMYLEDRKLVHRDLAARNVLVGDKISGVPEVKVADFGLARTLMDEDIYEAQTGAKFPIKWTAIEAVHFGSFTVKSDVWSFGILLYEIFTKSSPYPGMSNKQVIEEVERGYRMPRPSEIDEPVYAQMLKCWDQNPDRRPTFEYLHSFFEDYYVSSQPSYVPSSVDDVAFSLYRR</sequence>
<protein>
    <submittedName>
        <fullName evidence="2">Tyrosine-protein kinase</fullName>
    </submittedName>
</protein>
<proteinExistence type="predicted"/>
<evidence type="ECO:0000313" key="2">
    <source>
        <dbReference type="WBParaSite" id="JU765_v2.g6654.t1"/>
    </source>
</evidence>
<reference evidence="2" key="1">
    <citation type="submission" date="2022-11" db="UniProtKB">
        <authorList>
            <consortium name="WormBaseParasite"/>
        </authorList>
    </citation>
    <scope>IDENTIFICATION</scope>
</reference>
<dbReference type="WBParaSite" id="JU765_v2.g6654.t1">
    <property type="protein sequence ID" value="JU765_v2.g6654.t1"/>
    <property type="gene ID" value="JU765_v2.g6654"/>
</dbReference>
<organism evidence="1 2">
    <name type="scientific">Panagrolaimus sp. JU765</name>
    <dbReference type="NCBI Taxonomy" id="591449"/>
    <lineage>
        <taxon>Eukaryota</taxon>
        <taxon>Metazoa</taxon>
        <taxon>Ecdysozoa</taxon>
        <taxon>Nematoda</taxon>
        <taxon>Chromadorea</taxon>
        <taxon>Rhabditida</taxon>
        <taxon>Tylenchina</taxon>
        <taxon>Panagrolaimomorpha</taxon>
        <taxon>Panagrolaimoidea</taxon>
        <taxon>Panagrolaimidae</taxon>
        <taxon>Panagrolaimus</taxon>
    </lineage>
</organism>
<dbReference type="Proteomes" id="UP000887576">
    <property type="component" value="Unplaced"/>
</dbReference>